<evidence type="ECO:0000313" key="2">
    <source>
        <dbReference type="Proteomes" id="UP000175835"/>
    </source>
</evidence>
<dbReference type="EMBL" id="LXLX01000047">
    <property type="protein sequence ID" value="OFD89539.1"/>
    <property type="molecule type" value="Genomic_DNA"/>
</dbReference>
<proteinExistence type="predicted"/>
<accession>A0A1E8BJW3</accession>
<protein>
    <recommendedName>
        <fullName evidence="3">DUF2515 domain-containing protein</fullName>
    </recommendedName>
</protein>
<reference evidence="1 2" key="1">
    <citation type="submission" date="2016-05" db="EMBL/GenBank/DDBJ databases">
        <title>Bacillus thuringiensis and Bacillus weihenstephanensis as novel biocontrol agents of wilt causing Verticillium species.</title>
        <authorList>
            <person name="Hollensteiner J."/>
            <person name="Wemheuer F."/>
            <person name="Harting R."/>
            <person name="Kolarzyk A."/>
            <person name="Diaz-Valerio S."/>
            <person name="Poehlein A."/>
            <person name="Brzuszkiewicz E."/>
            <person name="Nesemann K."/>
            <person name="Braus-Stromeyer S."/>
            <person name="Braus G."/>
            <person name="Daniel R."/>
            <person name="Liesegang H."/>
        </authorList>
    </citation>
    <scope>NUCLEOTIDE SEQUENCE [LARGE SCALE GENOMIC DNA]</scope>
    <source>
        <strain evidence="1 2">GOE11</strain>
    </source>
</reference>
<evidence type="ECO:0008006" key="3">
    <source>
        <dbReference type="Google" id="ProtNLM"/>
    </source>
</evidence>
<dbReference type="AlphaFoldDB" id="A0A1E8BJW3"/>
<dbReference type="RefSeq" id="WP_002111309.1">
    <property type="nucleotide sequence ID" value="NZ_LXLM01000042.1"/>
</dbReference>
<comment type="caution">
    <text evidence="1">The sequence shown here is derived from an EMBL/GenBank/DDBJ whole genome shotgun (WGS) entry which is preliminary data.</text>
</comment>
<organism evidence="1 2">
    <name type="scientific">Bacillus mycoides</name>
    <dbReference type="NCBI Taxonomy" id="1405"/>
    <lineage>
        <taxon>Bacteria</taxon>
        <taxon>Bacillati</taxon>
        <taxon>Bacillota</taxon>
        <taxon>Bacilli</taxon>
        <taxon>Bacillales</taxon>
        <taxon>Bacillaceae</taxon>
        <taxon>Bacillus</taxon>
        <taxon>Bacillus cereus group</taxon>
    </lineage>
</organism>
<dbReference type="Proteomes" id="UP000175835">
    <property type="component" value="Unassembled WGS sequence"/>
</dbReference>
<dbReference type="Pfam" id="PF10720">
    <property type="entry name" value="DUF2515"/>
    <property type="match status" value="1"/>
</dbReference>
<sequence length="398" mass="47589">MYRSNSSNSNNSNNIYNDPSKALPLSLFDVKNELKQKSKLIHSGTMYTLTKEEQLIIDKIKVQTKQLNKNNVTRTRAYYQFYIQYPEIHWALLGHMVSRNGGWNMTDLKGDLYTRILSEKDQITFFSFLERGNWLIFQDVYPQFLLYEQSVKKSQKLFHLLPHLNVSTFMETMWNDFWKTGNKKTLAIATIINEQNYLEKRVIQNVHFQKTVLNSIGFKLFDFFQFNHILFPFYENDKKQKVLLFGDTMKHFTSLHERILIGKRLYSLLFRDTHILSQIISWAEHHPHTGSRKDYWPHLFSSVNESFSREFYKRRIKKCQLRSGAYRIYSPALIYAWRDMKHEEDKSKDWFTDWQVVNYLVDKEESISGQISEDYCKTLEKIELAILAKKNVLLREED</sequence>
<gene>
    <name evidence="1" type="ORF">BWGOE11_38400</name>
</gene>
<dbReference type="InterPro" id="IPR019658">
    <property type="entry name" value="DUF2515"/>
</dbReference>
<name>A0A1E8BJW3_BACMY</name>
<dbReference type="PATRIC" id="fig|86662.23.peg.3828"/>
<evidence type="ECO:0000313" key="1">
    <source>
        <dbReference type="EMBL" id="OFD89539.1"/>
    </source>
</evidence>